<accession>E2N8F0</accession>
<reference evidence="1 2" key="1">
    <citation type="submission" date="2008-12" db="EMBL/GenBank/DDBJ databases">
        <authorList>
            <person name="Fulton L."/>
            <person name="Clifton S."/>
            <person name="Fulton B."/>
            <person name="Xu J."/>
            <person name="Minx P."/>
            <person name="Pepin K.H."/>
            <person name="Johnson M."/>
            <person name="Bhonagiri V."/>
            <person name="Nash W.E."/>
            <person name="Mardis E.R."/>
            <person name="Wilson R.K."/>
        </authorList>
    </citation>
    <scope>NUCLEOTIDE SEQUENCE [LARGE SCALE GENOMIC DNA]</scope>
    <source>
        <strain evidence="1 2">DSM 14838</strain>
    </source>
</reference>
<dbReference type="AlphaFoldDB" id="E2N8F0"/>
<sequence>MVNRYGELLPITYRMCVTRYKEKVGKYAPMGVYTRVHYYKRNCGMRDCRDRNARIMK</sequence>
<comment type="caution">
    <text evidence="1">The sequence shown here is derived from an EMBL/GenBank/DDBJ whole genome shotgun (WGS) entry which is preliminary data.</text>
</comment>
<evidence type="ECO:0000313" key="2">
    <source>
        <dbReference type="Proteomes" id="UP000003711"/>
    </source>
</evidence>
<gene>
    <name evidence="1" type="ORF">BACCELL_00545</name>
</gene>
<evidence type="ECO:0000313" key="1">
    <source>
        <dbReference type="EMBL" id="EEF91805.1"/>
    </source>
</evidence>
<dbReference type="HOGENOM" id="CLU_2986804_0_0_10"/>
<protein>
    <submittedName>
        <fullName evidence="1">Uncharacterized protein</fullName>
    </submittedName>
</protein>
<dbReference type="Proteomes" id="UP000003711">
    <property type="component" value="Unassembled WGS sequence"/>
</dbReference>
<dbReference type="EMBL" id="ACCH01000048">
    <property type="protein sequence ID" value="EEF91805.1"/>
    <property type="molecule type" value="Genomic_DNA"/>
</dbReference>
<name>E2N8F0_9BACE</name>
<proteinExistence type="predicted"/>
<organism evidence="1 2">
    <name type="scientific">Bacteroides cellulosilyticus DSM 14838</name>
    <dbReference type="NCBI Taxonomy" id="537012"/>
    <lineage>
        <taxon>Bacteria</taxon>
        <taxon>Pseudomonadati</taxon>
        <taxon>Bacteroidota</taxon>
        <taxon>Bacteroidia</taxon>
        <taxon>Bacteroidales</taxon>
        <taxon>Bacteroidaceae</taxon>
        <taxon>Bacteroides</taxon>
    </lineage>
</organism>
<reference evidence="1 2" key="2">
    <citation type="submission" date="2009-01" db="EMBL/GenBank/DDBJ databases">
        <title>Draft genome sequence of Bacteroides cellulosilyticus (DSM 14838).</title>
        <authorList>
            <person name="Sudarsanam P."/>
            <person name="Ley R."/>
            <person name="Guruge J."/>
            <person name="Turnbaugh P.J."/>
            <person name="Mahowald M."/>
            <person name="Liep D."/>
            <person name="Gordon J."/>
        </authorList>
    </citation>
    <scope>NUCLEOTIDE SEQUENCE [LARGE SCALE GENOMIC DNA]</scope>
    <source>
        <strain evidence="1 2">DSM 14838</strain>
    </source>
</reference>